<feature type="domain" description="PhoD-like phosphatase" evidence="1">
    <location>
        <begin position="125"/>
        <end position="415"/>
    </location>
</feature>
<dbReference type="PANTHER" id="PTHR46689:SF1">
    <property type="entry name" value="PHOD-LIKE PHOSPHATASE DOMAIN-CONTAINING PROTEIN"/>
    <property type="match status" value="1"/>
</dbReference>
<name>A0A1L0B9G2_9ASCO</name>
<evidence type="ECO:0000259" key="1">
    <source>
        <dbReference type="Pfam" id="PF19050"/>
    </source>
</evidence>
<dbReference type="InterPro" id="IPR038607">
    <property type="entry name" value="PhoD-like_sf"/>
</dbReference>
<dbReference type="STRING" id="45354.A0A1L0B9G2"/>
<proteinExistence type="predicted"/>
<keyword evidence="3" id="KW-1185">Reference proteome</keyword>
<evidence type="ECO:0000313" key="3">
    <source>
        <dbReference type="Proteomes" id="UP000182334"/>
    </source>
</evidence>
<dbReference type="Proteomes" id="UP000182334">
    <property type="component" value="Chromosome I"/>
</dbReference>
<dbReference type="CDD" id="cd07389">
    <property type="entry name" value="MPP_PhoD"/>
    <property type="match status" value="1"/>
</dbReference>
<dbReference type="EMBL" id="LT635756">
    <property type="protein sequence ID" value="SGZ46941.1"/>
    <property type="molecule type" value="Genomic_DNA"/>
</dbReference>
<dbReference type="InterPro" id="IPR018946">
    <property type="entry name" value="PhoD-like_MPP"/>
</dbReference>
<dbReference type="Pfam" id="PF19050">
    <property type="entry name" value="PhoD_2"/>
    <property type="match status" value="2"/>
</dbReference>
<evidence type="ECO:0000313" key="2">
    <source>
        <dbReference type="EMBL" id="SGZ46941.1"/>
    </source>
</evidence>
<dbReference type="GO" id="GO:0016020">
    <property type="term" value="C:membrane"/>
    <property type="evidence" value="ECO:0007669"/>
    <property type="project" value="TreeGrafter"/>
</dbReference>
<dbReference type="Gene3D" id="3.60.21.70">
    <property type="entry name" value="PhoD-like phosphatase"/>
    <property type="match status" value="1"/>
</dbReference>
<reference evidence="2 3" key="1">
    <citation type="submission" date="2016-10" db="EMBL/GenBank/DDBJ databases">
        <authorList>
            <person name="de Groot N.N."/>
        </authorList>
    </citation>
    <scope>NUCLEOTIDE SEQUENCE [LARGE SCALE GENOMIC DNA]</scope>
    <source>
        <strain evidence="2 3">CBS 141442</strain>
    </source>
</reference>
<dbReference type="AlphaFoldDB" id="A0A1L0B9G2"/>
<dbReference type="InterPro" id="IPR029052">
    <property type="entry name" value="Metallo-depent_PP-like"/>
</dbReference>
<organism evidence="2 3">
    <name type="scientific">Sungouiella intermedia</name>
    <dbReference type="NCBI Taxonomy" id="45354"/>
    <lineage>
        <taxon>Eukaryota</taxon>
        <taxon>Fungi</taxon>
        <taxon>Dikarya</taxon>
        <taxon>Ascomycota</taxon>
        <taxon>Saccharomycotina</taxon>
        <taxon>Pichiomycetes</taxon>
        <taxon>Metschnikowiaceae</taxon>
        <taxon>Sungouiella</taxon>
    </lineage>
</organism>
<dbReference type="InterPro" id="IPR043904">
    <property type="entry name" value="PhoD_2-like"/>
</dbReference>
<dbReference type="PANTHER" id="PTHR46689">
    <property type="entry name" value="MEMBRANE PROTEIN, PUTATIVE-RELATED"/>
    <property type="match status" value="1"/>
</dbReference>
<dbReference type="OrthoDB" id="2419400at2759"/>
<feature type="domain" description="PhoD-like phosphatase" evidence="1">
    <location>
        <begin position="419"/>
        <end position="503"/>
    </location>
</feature>
<accession>A0A1L0B9G2</accession>
<protein>
    <submittedName>
        <fullName evidence="2">CIC11C00000005371</fullName>
    </submittedName>
</protein>
<dbReference type="SUPFAM" id="SSF56300">
    <property type="entry name" value="Metallo-dependent phosphatases"/>
    <property type="match status" value="1"/>
</dbReference>
<sequence length="686" mass="77786">MTSPDWFTPVPIDDFEALHKKQVEDPVPEECPETPAIEGLEVHCGPILKLCGTLENGLDSYRASIMLVVKGAVPKITYQIGPVVEGPGKVSDGEFPGKVYYELSGGLQFYRFNIALKLAEYQQKVRYTINGLFNPAHQFFLPAALESMNVVSYSCNGFSLATDTSDYQLSLWLDVLRKHSSQNYHVMLGGGDQIYCDLIKVHCKGLEPWLNLESSSKKREVKVTPDLLEEFEQYYLNAYLQWFGKGWWKGKNGATLQTMFPLAMAQIPTVSIYDDHDIIDGFGSYKDKTMGQNVFSTIGNVAYKYYMLFQHQILIDEPEYLDDPLWVLSKGNGPWIKQPSHSVFMRLGQEISLVGIDCRTERKLSQVVSNSTYNIIFSRLQAEIDRAPETKHLLVMLGVPIMYPRLVWLELILNSTVLKPVKKLATKGIISKGLVNEFDGSVEVLDDLNDHWCSKHHKRERNFLLKSLTEFGAKNGVRITILSGDVHLCCFGRFKTKIHHHPHAHLLQGHEAIEEKNKDVTLHPETDPRLVFNVISSAIVNAPPPDPMATLLGKRSKVHHYDLYTDEDILPIFSCNPDGSQRDNNSFLNKRNWNDLVLAKQSVTYKGRAEEWKFPGPLVEEYATKMAKNEISASYIKYPLLPDSLVTTIWVEKDGNDVKASTTGYEVLIPNLEGKYELEQTKIKHL</sequence>
<gene>
    <name evidence="2" type="ORF">SAMEA4029010_CIC11G00000005371</name>
</gene>